<dbReference type="EC" id="2.7.13.3" evidence="3"/>
<comment type="subcellular location">
    <subcellularLocation>
        <location evidence="2">Membrane</location>
    </subcellularLocation>
</comment>
<dbReference type="RefSeq" id="WP_012636632.1">
    <property type="nucleotide sequence ID" value="NC_011901.1"/>
</dbReference>
<dbReference type="Gene3D" id="3.30.565.10">
    <property type="entry name" value="Histidine kinase-like ATPase, C-terminal domain"/>
    <property type="match status" value="1"/>
</dbReference>
<evidence type="ECO:0000256" key="4">
    <source>
        <dbReference type="ARBA" id="ARBA00022553"/>
    </source>
</evidence>
<name>B8GSV8_THISH</name>
<organism evidence="13 14">
    <name type="scientific">Thioalkalivibrio sulfidiphilus (strain HL-EbGR7)</name>
    <dbReference type="NCBI Taxonomy" id="396588"/>
    <lineage>
        <taxon>Bacteria</taxon>
        <taxon>Pseudomonadati</taxon>
        <taxon>Pseudomonadota</taxon>
        <taxon>Gammaproteobacteria</taxon>
        <taxon>Chromatiales</taxon>
        <taxon>Ectothiorhodospiraceae</taxon>
        <taxon>Thioalkalivibrio</taxon>
    </lineage>
</organism>
<dbReference type="Gene3D" id="1.10.287.130">
    <property type="match status" value="1"/>
</dbReference>
<dbReference type="InterPro" id="IPR036097">
    <property type="entry name" value="HisK_dim/P_sf"/>
</dbReference>
<dbReference type="EMBL" id="CP001339">
    <property type="protein sequence ID" value="ACL71143.1"/>
    <property type="molecule type" value="Genomic_DNA"/>
</dbReference>
<keyword evidence="10" id="KW-1133">Transmembrane helix</keyword>
<gene>
    <name evidence="13" type="ordered locus">Tgr7_0039</name>
</gene>
<dbReference type="PRINTS" id="PR00344">
    <property type="entry name" value="BCTRLSENSOR"/>
</dbReference>
<dbReference type="PANTHER" id="PTHR43065">
    <property type="entry name" value="SENSOR HISTIDINE KINASE"/>
    <property type="match status" value="1"/>
</dbReference>
<dbReference type="GO" id="GO:0016020">
    <property type="term" value="C:membrane"/>
    <property type="evidence" value="ECO:0007669"/>
    <property type="project" value="UniProtKB-SubCell"/>
</dbReference>
<reference evidence="13 14" key="1">
    <citation type="journal article" date="2011" name="Stand. Genomic Sci.">
        <title>Complete genome sequence of 'Thioalkalivibrio sulfidophilus' HL-EbGr7.</title>
        <authorList>
            <person name="Muyzer G."/>
            <person name="Sorokin D.Y."/>
            <person name="Mavromatis K."/>
            <person name="Lapidus A."/>
            <person name="Clum A."/>
            <person name="Ivanova N."/>
            <person name="Pati A."/>
            <person name="d'Haeseleer P."/>
            <person name="Woyke T."/>
            <person name="Kyrpides N.C."/>
        </authorList>
    </citation>
    <scope>NUCLEOTIDE SEQUENCE [LARGE SCALE GENOMIC DNA]</scope>
    <source>
        <strain evidence="13 14">HL-EbGR7</strain>
    </source>
</reference>
<keyword evidence="10" id="KW-0812">Transmembrane</keyword>
<dbReference type="SMART" id="SM00388">
    <property type="entry name" value="HisKA"/>
    <property type="match status" value="1"/>
</dbReference>
<dbReference type="CDD" id="cd00082">
    <property type="entry name" value="HisKA"/>
    <property type="match status" value="1"/>
</dbReference>
<keyword evidence="8" id="KW-0067">ATP-binding</keyword>
<dbReference type="SUPFAM" id="SSF55874">
    <property type="entry name" value="ATPase domain of HSP90 chaperone/DNA topoisomerase II/histidine kinase"/>
    <property type="match status" value="1"/>
</dbReference>
<dbReference type="PANTHER" id="PTHR43065:SF10">
    <property type="entry name" value="PEROXIDE STRESS-ACTIVATED HISTIDINE KINASE MAK3"/>
    <property type="match status" value="1"/>
</dbReference>
<dbReference type="Pfam" id="PF02518">
    <property type="entry name" value="HATPase_c"/>
    <property type="match status" value="1"/>
</dbReference>
<evidence type="ECO:0000256" key="2">
    <source>
        <dbReference type="ARBA" id="ARBA00004370"/>
    </source>
</evidence>
<dbReference type="Pfam" id="PF00512">
    <property type="entry name" value="HisKA"/>
    <property type="match status" value="1"/>
</dbReference>
<evidence type="ECO:0000259" key="12">
    <source>
        <dbReference type="PROSITE" id="PS50885"/>
    </source>
</evidence>
<sequence precursor="true">MARIPAAPNTPLRLRTNIFLWVSLATVLPLTVLVLVVTAYSERQYSQDLDRQVGQSLNTLVAEMDRRLRFEREVIGALVNSAPMQGFQSVLEQARDGRKHPQFNLRAAQLGIFLEEFTALIPDIGTIRVLDTRGNTLIMIRERQVMPTHYPGMDPYPYAEEELDDPAFLQRLRALPRGEVSYLLLPESRSDYIFGAIPPMYDAAVPIEREGEGVVGYLLANSTGLQIDRMLELAPRLNEGRLSLAELNPDYPYRDGLILFDEASGLLFTSAKHPEMRVANTFCEGLARQVNVQPFGAANLQTRPSRVFFAEYHPYPNQLVSWVVISEIPHDAIGAPFKRIRQGILLMAGLALLVSLLLAQLSARRIAKPITRLTHNLKAYALGEPLEQNEPHNTQEIRELQDSFTYMAETLEKARTDRDQAQRMLLQSAKLASIGEMAAGIGHELNNPLNNILSLAKLIRRELPDDDPRAREDLRALTDEAERATRIVNGILNFARQVPPHYVPIDVRPWLEETLILVNQSARDQQVSVRLEVEEGLVMEGDVNQLRQVLINLLLNAIQASQAGDEVVIMARHDPDGEVNVCVCDQGCGIKPEVQDRMFDPFFTTKPVGKGSGLGLSISLGIVEQHGGNLDIRPNERGGVTATVRLPAARRQAAP</sequence>
<feature type="transmembrane region" description="Helical" evidence="10">
    <location>
        <begin position="18"/>
        <end position="41"/>
    </location>
</feature>
<dbReference type="PROSITE" id="PS50109">
    <property type="entry name" value="HIS_KIN"/>
    <property type="match status" value="1"/>
</dbReference>
<dbReference type="HOGENOM" id="CLU_023166_1_0_6"/>
<evidence type="ECO:0000256" key="7">
    <source>
        <dbReference type="ARBA" id="ARBA00022777"/>
    </source>
</evidence>
<keyword evidence="7 13" id="KW-0418">Kinase</keyword>
<evidence type="ECO:0000313" key="14">
    <source>
        <dbReference type="Proteomes" id="UP000002383"/>
    </source>
</evidence>
<dbReference type="InterPro" id="IPR005467">
    <property type="entry name" value="His_kinase_dom"/>
</dbReference>
<dbReference type="AlphaFoldDB" id="B8GSV8"/>
<feature type="domain" description="Histidine kinase" evidence="11">
    <location>
        <begin position="440"/>
        <end position="650"/>
    </location>
</feature>
<dbReference type="GO" id="GO:0000155">
    <property type="term" value="F:phosphorelay sensor kinase activity"/>
    <property type="evidence" value="ECO:0007669"/>
    <property type="project" value="InterPro"/>
</dbReference>
<evidence type="ECO:0000256" key="3">
    <source>
        <dbReference type="ARBA" id="ARBA00012438"/>
    </source>
</evidence>
<dbReference type="eggNOG" id="COG4191">
    <property type="taxonomic scope" value="Bacteria"/>
</dbReference>
<keyword evidence="14" id="KW-1185">Reference proteome</keyword>
<accession>B8GSV8</accession>
<evidence type="ECO:0000256" key="8">
    <source>
        <dbReference type="ARBA" id="ARBA00022840"/>
    </source>
</evidence>
<keyword evidence="6" id="KW-0547">Nucleotide-binding</keyword>
<dbReference type="PROSITE" id="PS50885">
    <property type="entry name" value="HAMP"/>
    <property type="match status" value="1"/>
</dbReference>
<dbReference type="InterPro" id="IPR003660">
    <property type="entry name" value="HAMP_dom"/>
</dbReference>
<evidence type="ECO:0000313" key="13">
    <source>
        <dbReference type="EMBL" id="ACL71143.1"/>
    </source>
</evidence>
<dbReference type="STRING" id="396588.Tgr7_0039"/>
<dbReference type="Gene3D" id="6.10.340.10">
    <property type="match status" value="1"/>
</dbReference>
<dbReference type="SUPFAM" id="SSF47384">
    <property type="entry name" value="Homodimeric domain of signal transducing histidine kinase"/>
    <property type="match status" value="1"/>
</dbReference>
<feature type="domain" description="HAMP" evidence="12">
    <location>
        <begin position="364"/>
        <end position="416"/>
    </location>
</feature>
<dbReference type="InterPro" id="IPR036890">
    <property type="entry name" value="HATPase_C_sf"/>
</dbReference>
<protein>
    <recommendedName>
        <fullName evidence="3">histidine kinase</fullName>
        <ecNumber evidence="3">2.7.13.3</ecNumber>
    </recommendedName>
</protein>
<comment type="catalytic activity">
    <reaction evidence="1">
        <text>ATP + protein L-histidine = ADP + protein N-phospho-L-histidine.</text>
        <dbReference type="EC" id="2.7.13.3"/>
    </reaction>
</comment>
<dbReference type="SMART" id="SM00304">
    <property type="entry name" value="HAMP"/>
    <property type="match status" value="1"/>
</dbReference>
<keyword evidence="9" id="KW-0902">Two-component regulatory system</keyword>
<dbReference type="InterPro" id="IPR003661">
    <property type="entry name" value="HisK_dim/P_dom"/>
</dbReference>
<evidence type="ECO:0000256" key="10">
    <source>
        <dbReference type="SAM" id="Phobius"/>
    </source>
</evidence>
<dbReference type="KEGG" id="tgr:Tgr7_0039"/>
<dbReference type="GO" id="GO:0005524">
    <property type="term" value="F:ATP binding"/>
    <property type="evidence" value="ECO:0007669"/>
    <property type="project" value="UniProtKB-KW"/>
</dbReference>
<dbReference type="Proteomes" id="UP000002383">
    <property type="component" value="Chromosome"/>
</dbReference>
<keyword evidence="4" id="KW-0597">Phosphoprotein</keyword>
<keyword evidence="5" id="KW-0808">Transferase</keyword>
<proteinExistence type="predicted"/>
<dbReference type="SMART" id="SM00387">
    <property type="entry name" value="HATPase_c"/>
    <property type="match status" value="1"/>
</dbReference>
<dbReference type="InterPro" id="IPR004358">
    <property type="entry name" value="Sig_transdc_His_kin-like_C"/>
</dbReference>
<evidence type="ECO:0000256" key="1">
    <source>
        <dbReference type="ARBA" id="ARBA00000085"/>
    </source>
</evidence>
<evidence type="ECO:0000256" key="9">
    <source>
        <dbReference type="ARBA" id="ARBA00023012"/>
    </source>
</evidence>
<evidence type="ECO:0000256" key="6">
    <source>
        <dbReference type="ARBA" id="ARBA00022741"/>
    </source>
</evidence>
<evidence type="ECO:0000256" key="5">
    <source>
        <dbReference type="ARBA" id="ARBA00022679"/>
    </source>
</evidence>
<keyword evidence="10" id="KW-0472">Membrane</keyword>
<evidence type="ECO:0000259" key="11">
    <source>
        <dbReference type="PROSITE" id="PS50109"/>
    </source>
</evidence>
<dbReference type="InterPro" id="IPR003594">
    <property type="entry name" value="HATPase_dom"/>
</dbReference>